<protein>
    <submittedName>
        <fullName evidence="2">M23 family metallopeptidase</fullName>
    </submittedName>
</protein>
<dbReference type="OrthoDB" id="9810477at2"/>
<evidence type="ECO:0000313" key="3">
    <source>
        <dbReference type="Proteomes" id="UP000297872"/>
    </source>
</evidence>
<dbReference type="Pfam" id="PF01551">
    <property type="entry name" value="Peptidase_M23"/>
    <property type="match status" value="1"/>
</dbReference>
<dbReference type="Gene3D" id="2.70.70.10">
    <property type="entry name" value="Glucose Permease (Domain IIA)"/>
    <property type="match status" value="1"/>
</dbReference>
<dbReference type="EMBL" id="SGVY01000007">
    <property type="protein sequence ID" value="TFH83333.1"/>
    <property type="molecule type" value="Genomic_DNA"/>
</dbReference>
<dbReference type="GO" id="GO:0004222">
    <property type="term" value="F:metalloendopeptidase activity"/>
    <property type="evidence" value="ECO:0007669"/>
    <property type="project" value="TreeGrafter"/>
</dbReference>
<dbReference type="PANTHER" id="PTHR21666:SF270">
    <property type="entry name" value="MUREIN HYDROLASE ACTIVATOR ENVC"/>
    <property type="match status" value="1"/>
</dbReference>
<dbReference type="SUPFAM" id="SSF51261">
    <property type="entry name" value="Duplicated hybrid motif"/>
    <property type="match status" value="1"/>
</dbReference>
<gene>
    <name evidence="2" type="ORF">EXN75_04325</name>
</gene>
<dbReference type="InterPro" id="IPR011055">
    <property type="entry name" value="Dup_hybrid_motif"/>
</dbReference>
<sequence length="212" mass="23596">MALWVIGCLAVSSAKAQFNTVSNNVCRYKVRKVEEKFLLPANQPVDSIQANLLQQETDSVDSKQKQWISGYPSITYPLKSIKVTSPYGYRRDPITGKQSWHNGLDLRAKNEPAYSMMEGIVEKIGYDSRSGNYVTLKHGNYRVSYCHLSSIIVRKGEYVYPGIIVGVTGNTGRSTGNHLHLTCKKDGKSFNPAILLNLIEKSFALSALSMSK</sequence>
<name>A0A4Y8VSM3_9BACT</name>
<proteinExistence type="predicted"/>
<dbReference type="CDD" id="cd12797">
    <property type="entry name" value="M23_peptidase"/>
    <property type="match status" value="1"/>
</dbReference>
<evidence type="ECO:0000313" key="2">
    <source>
        <dbReference type="EMBL" id="TFH83333.1"/>
    </source>
</evidence>
<keyword evidence="3" id="KW-1185">Reference proteome</keyword>
<accession>A0A4Y8VSM3</accession>
<organism evidence="2 3">
    <name type="scientific">Segatella hominis</name>
    <dbReference type="NCBI Taxonomy" id="2518605"/>
    <lineage>
        <taxon>Bacteria</taxon>
        <taxon>Pseudomonadati</taxon>
        <taxon>Bacteroidota</taxon>
        <taxon>Bacteroidia</taxon>
        <taxon>Bacteroidales</taxon>
        <taxon>Prevotellaceae</taxon>
        <taxon>Segatella</taxon>
    </lineage>
</organism>
<feature type="domain" description="M23ase beta-sheet core" evidence="1">
    <location>
        <begin position="101"/>
        <end position="192"/>
    </location>
</feature>
<reference evidence="2 3" key="1">
    <citation type="submission" date="2019-02" db="EMBL/GenBank/DDBJ databases">
        <title>Draft Genome Sequence of the Prevotella sp. BCRC 81118, Isolated from Human Feces.</title>
        <authorList>
            <person name="Huang C.-H."/>
        </authorList>
    </citation>
    <scope>NUCLEOTIDE SEQUENCE [LARGE SCALE GENOMIC DNA]</scope>
    <source>
        <strain evidence="2 3">BCRC 81118</strain>
    </source>
</reference>
<dbReference type="PANTHER" id="PTHR21666">
    <property type="entry name" value="PEPTIDASE-RELATED"/>
    <property type="match status" value="1"/>
</dbReference>
<dbReference type="Proteomes" id="UP000297872">
    <property type="component" value="Unassembled WGS sequence"/>
</dbReference>
<dbReference type="InterPro" id="IPR016047">
    <property type="entry name" value="M23ase_b-sheet_dom"/>
</dbReference>
<evidence type="ECO:0000259" key="1">
    <source>
        <dbReference type="Pfam" id="PF01551"/>
    </source>
</evidence>
<comment type="caution">
    <text evidence="2">The sequence shown here is derived from an EMBL/GenBank/DDBJ whole genome shotgun (WGS) entry which is preliminary data.</text>
</comment>
<dbReference type="AlphaFoldDB" id="A0A4Y8VSM3"/>
<dbReference type="InterPro" id="IPR050570">
    <property type="entry name" value="Cell_wall_metabolism_enzyme"/>
</dbReference>